<dbReference type="GO" id="GO:0032506">
    <property type="term" value="P:cytokinetic process"/>
    <property type="evidence" value="ECO:0007669"/>
    <property type="project" value="TreeGrafter"/>
</dbReference>
<name>A0A5M8FL03_9GAMM</name>
<evidence type="ECO:0000256" key="1">
    <source>
        <dbReference type="SAM" id="MobiDB-lite"/>
    </source>
</evidence>
<dbReference type="EMBL" id="VWXX01000010">
    <property type="protein sequence ID" value="KAA6185387.1"/>
    <property type="molecule type" value="Genomic_DNA"/>
</dbReference>
<dbReference type="GO" id="GO:0030428">
    <property type="term" value="C:cell septum"/>
    <property type="evidence" value="ECO:0007669"/>
    <property type="project" value="TreeGrafter"/>
</dbReference>
<dbReference type="PANTHER" id="PTHR38687:SF1">
    <property type="entry name" value="CELL DIVISION PROTEIN DEDD"/>
    <property type="match status" value="1"/>
</dbReference>
<dbReference type="AlphaFoldDB" id="A0A5M8FL03"/>
<dbReference type="Proteomes" id="UP000322981">
    <property type="component" value="Unassembled WGS sequence"/>
</dbReference>
<feature type="compositionally biased region" description="Pro residues" evidence="1">
    <location>
        <begin position="93"/>
        <end position="117"/>
    </location>
</feature>
<keyword evidence="2" id="KW-0472">Membrane</keyword>
<dbReference type="RefSeq" id="WP_150092533.1">
    <property type="nucleotide sequence ID" value="NZ_JBFUOH010000125.1"/>
</dbReference>
<protein>
    <recommendedName>
        <fullName evidence="3">SPOR domain-containing protein</fullName>
    </recommendedName>
</protein>
<evidence type="ECO:0000256" key="2">
    <source>
        <dbReference type="SAM" id="Phobius"/>
    </source>
</evidence>
<proteinExistence type="predicted"/>
<dbReference type="GO" id="GO:0042834">
    <property type="term" value="F:peptidoglycan binding"/>
    <property type="evidence" value="ECO:0007669"/>
    <property type="project" value="InterPro"/>
</dbReference>
<accession>A0A5M8FL03</accession>
<feature type="transmembrane region" description="Helical" evidence="2">
    <location>
        <begin position="21"/>
        <end position="43"/>
    </location>
</feature>
<feature type="compositionally biased region" description="Pro residues" evidence="1">
    <location>
        <begin position="127"/>
        <end position="136"/>
    </location>
</feature>
<keyword evidence="2" id="KW-1133">Transmembrane helix</keyword>
<dbReference type="InterPro" id="IPR007730">
    <property type="entry name" value="SPOR-like_dom"/>
</dbReference>
<keyword evidence="2" id="KW-0812">Transmembrane</keyword>
<feature type="domain" description="SPOR" evidence="3">
    <location>
        <begin position="134"/>
        <end position="213"/>
    </location>
</feature>
<comment type="caution">
    <text evidence="4">The sequence shown here is derived from an EMBL/GenBank/DDBJ whole genome shotgun (WGS) entry which is preliminary data.</text>
</comment>
<dbReference type="SUPFAM" id="SSF110997">
    <property type="entry name" value="Sporulation related repeat"/>
    <property type="match status" value="1"/>
</dbReference>
<sequence length="213" mass="22694">MTLDYRKGSPARPRKRTQRRGTCAFWFLLGGLLGGFAVGVAWMRADQSGAATVAETAADARPAAPTPKPKFDFYSLLPEEEVVVPAEREPEPVALPPLPGQSPAQPSAPTPAKPTPAVPDTAKATPAPTPASPPGNGPTYLLQVGSFRKTGDAERLKAQLAMLGVQTSIQTVTIASGQTYHRVRTGRFTRADADALKSRLKRNGHDALMMRVD</sequence>
<dbReference type="Pfam" id="PF05036">
    <property type="entry name" value="SPOR"/>
    <property type="match status" value="1"/>
</dbReference>
<reference evidence="4 5" key="1">
    <citation type="submission" date="2019-09" db="EMBL/GenBank/DDBJ databases">
        <title>Whole-genome sequence of the purple sulfur bacterium Thiohalocapsa marina DSM 19078.</title>
        <authorList>
            <person name="Kyndt J.A."/>
            <person name="Meyer T.E."/>
        </authorList>
    </citation>
    <scope>NUCLEOTIDE SEQUENCE [LARGE SCALE GENOMIC DNA]</scope>
    <source>
        <strain evidence="4 5">DSM 19078</strain>
    </source>
</reference>
<dbReference type="InterPro" id="IPR036680">
    <property type="entry name" value="SPOR-like_sf"/>
</dbReference>
<dbReference type="GO" id="GO:0032153">
    <property type="term" value="C:cell division site"/>
    <property type="evidence" value="ECO:0007669"/>
    <property type="project" value="TreeGrafter"/>
</dbReference>
<feature type="region of interest" description="Disordered" evidence="1">
    <location>
        <begin position="91"/>
        <end position="138"/>
    </location>
</feature>
<dbReference type="PANTHER" id="PTHR38687">
    <property type="entry name" value="CELL DIVISION PROTEIN DEDD-RELATED"/>
    <property type="match status" value="1"/>
</dbReference>
<evidence type="ECO:0000313" key="5">
    <source>
        <dbReference type="Proteomes" id="UP000322981"/>
    </source>
</evidence>
<gene>
    <name evidence="4" type="ORF">F2Q65_08915</name>
</gene>
<evidence type="ECO:0000259" key="3">
    <source>
        <dbReference type="PROSITE" id="PS51724"/>
    </source>
</evidence>
<organism evidence="4 5">
    <name type="scientific">Thiohalocapsa marina</name>
    <dbReference type="NCBI Taxonomy" id="424902"/>
    <lineage>
        <taxon>Bacteria</taxon>
        <taxon>Pseudomonadati</taxon>
        <taxon>Pseudomonadota</taxon>
        <taxon>Gammaproteobacteria</taxon>
        <taxon>Chromatiales</taxon>
        <taxon>Chromatiaceae</taxon>
        <taxon>Thiohalocapsa</taxon>
    </lineage>
</organism>
<dbReference type="Gene3D" id="3.30.70.1070">
    <property type="entry name" value="Sporulation related repeat"/>
    <property type="match status" value="1"/>
</dbReference>
<dbReference type="OrthoDB" id="8558195at2"/>
<dbReference type="InterPro" id="IPR052521">
    <property type="entry name" value="Cell_div_SPOR-domain"/>
</dbReference>
<dbReference type="PROSITE" id="PS51724">
    <property type="entry name" value="SPOR"/>
    <property type="match status" value="1"/>
</dbReference>
<evidence type="ECO:0000313" key="4">
    <source>
        <dbReference type="EMBL" id="KAA6185387.1"/>
    </source>
</evidence>
<keyword evidence="5" id="KW-1185">Reference proteome</keyword>